<keyword evidence="2" id="KW-1185">Reference proteome</keyword>
<dbReference type="SUPFAM" id="SSF52540">
    <property type="entry name" value="P-loop containing nucleoside triphosphate hydrolases"/>
    <property type="match status" value="1"/>
</dbReference>
<dbReference type="RefSeq" id="WP_184009469.1">
    <property type="nucleotide sequence ID" value="NZ_JACIJS010000003.1"/>
</dbReference>
<organism evidence="1 2">
    <name type="scientific">Rubricella aquisinus</name>
    <dbReference type="NCBI Taxonomy" id="2028108"/>
    <lineage>
        <taxon>Bacteria</taxon>
        <taxon>Pseudomonadati</taxon>
        <taxon>Pseudomonadota</taxon>
        <taxon>Alphaproteobacteria</taxon>
        <taxon>Rhodobacterales</taxon>
        <taxon>Paracoccaceae</taxon>
        <taxon>Rubricella</taxon>
    </lineage>
</organism>
<dbReference type="Gene3D" id="3.40.50.300">
    <property type="entry name" value="P-loop containing nucleotide triphosphate hydrolases"/>
    <property type="match status" value="1"/>
</dbReference>
<comment type="caution">
    <text evidence="1">The sequence shown here is derived from an EMBL/GenBank/DDBJ whole genome shotgun (WGS) entry which is preliminary data.</text>
</comment>
<keyword evidence="1" id="KW-0418">Kinase</keyword>
<name>A0A840WKW1_9RHOB</name>
<dbReference type="Pfam" id="PF13671">
    <property type="entry name" value="AAA_33"/>
    <property type="match status" value="1"/>
</dbReference>
<dbReference type="GO" id="GO:0016301">
    <property type="term" value="F:kinase activity"/>
    <property type="evidence" value="ECO:0007669"/>
    <property type="project" value="UniProtKB-KW"/>
</dbReference>
<evidence type="ECO:0000313" key="2">
    <source>
        <dbReference type="Proteomes" id="UP000553766"/>
    </source>
</evidence>
<accession>A0A840WKW1</accession>
<dbReference type="AlphaFoldDB" id="A0A840WKW1"/>
<keyword evidence="1" id="KW-0808">Transferase</keyword>
<evidence type="ECO:0000313" key="1">
    <source>
        <dbReference type="EMBL" id="MBB5515151.1"/>
    </source>
</evidence>
<protein>
    <submittedName>
        <fullName evidence="1">Putative kinase</fullName>
    </submittedName>
</protein>
<dbReference type="InterPro" id="IPR027417">
    <property type="entry name" value="P-loop_NTPase"/>
</dbReference>
<reference evidence="1 2" key="1">
    <citation type="submission" date="2020-08" db="EMBL/GenBank/DDBJ databases">
        <title>Genomic Encyclopedia of Type Strains, Phase IV (KMG-IV): sequencing the most valuable type-strain genomes for metagenomic binning, comparative biology and taxonomic classification.</title>
        <authorList>
            <person name="Goeker M."/>
        </authorList>
    </citation>
    <scope>NUCLEOTIDE SEQUENCE [LARGE SCALE GENOMIC DNA]</scope>
    <source>
        <strain evidence="1 2">DSM 103377</strain>
    </source>
</reference>
<dbReference type="Proteomes" id="UP000553766">
    <property type="component" value="Unassembled WGS sequence"/>
</dbReference>
<proteinExistence type="predicted"/>
<gene>
    <name evidence="1" type="ORF">FHS89_001161</name>
</gene>
<dbReference type="EMBL" id="JACIJS010000003">
    <property type="protein sequence ID" value="MBB5515151.1"/>
    <property type="molecule type" value="Genomic_DNA"/>
</dbReference>
<sequence>MTQTKPTLHFLCGKAAAGKSTLAKSLSAAPQTVLIEEDIWLKALYADELSTVQDYLRCTRKLRSAMTPHIVSLLEAGLSVVLDFSANTVKARDWPRRILGQVDADHVLHVLNLPDDLCLERLRARNAKGEHPFAATEEQFHALNKMIEFPTAAEGFVMREYPG</sequence>